<sequence length="281" mass="32138">MPNARQDLLPDGCRRVAAGIMIMSSEEFASFLRVNTSHLKDKTMFYPKIPKAVAEATRLWSGYLALDTLRTLQKRSKFADLLFLRATEREHASSNREELQDKMATRNYHNAPFEDMWRILMLKVGISASHSLVDVFNQRRSQQTLAEGDNCRHRTKKGKKEFFAQKGNNKKKNDRKGTAAEVERLAKECHKGVHSDHLRGKQKHAPLQFLTEPSKAKSGFVHLLADPKVWSRGRELRARSMRFIALSAECARHRGNPQSKNARTPRTKGLNTEWDKIVFGA</sequence>
<protein>
    <submittedName>
        <fullName evidence="1">Uncharacterized protein</fullName>
    </submittedName>
</protein>
<gene>
    <name evidence="1" type="ORF">MSG28_003557</name>
</gene>
<proteinExistence type="predicted"/>
<evidence type="ECO:0000313" key="2">
    <source>
        <dbReference type="Proteomes" id="UP001064048"/>
    </source>
</evidence>
<organism evidence="1 2">
    <name type="scientific">Choristoneura fumiferana</name>
    <name type="common">Spruce budworm moth</name>
    <name type="synonym">Archips fumiferana</name>
    <dbReference type="NCBI Taxonomy" id="7141"/>
    <lineage>
        <taxon>Eukaryota</taxon>
        <taxon>Metazoa</taxon>
        <taxon>Ecdysozoa</taxon>
        <taxon>Arthropoda</taxon>
        <taxon>Hexapoda</taxon>
        <taxon>Insecta</taxon>
        <taxon>Pterygota</taxon>
        <taxon>Neoptera</taxon>
        <taxon>Endopterygota</taxon>
        <taxon>Lepidoptera</taxon>
        <taxon>Glossata</taxon>
        <taxon>Ditrysia</taxon>
        <taxon>Tortricoidea</taxon>
        <taxon>Tortricidae</taxon>
        <taxon>Tortricinae</taxon>
        <taxon>Choristoneura</taxon>
    </lineage>
</organism>
<name>A0ACC0KG38_CHOFU</name>
<dbReference type="EMBL" id="CM046105">
    <property type="protein sequence ID" value="KAI8435200.1"/>
    <property type="molecule type" value="Genomic_DNA"/>
</dbReference>
<comment type="caution">
    <text evidence="1">The sequence shown here is derived from an EMBL/GenBank/DDBJ whole genome shotgun (WGS) entry which is preliminary data.</text>
</comment>
<keyword evidence="2" id="KW-1185">Reference proteome</keyword>
<evidence type="ECO:0000313" key="1">
    <source>
        <dbReference type="EMBL" id="KAI8435200.1"/>
    </source>
</evidence>
<reference evidence="1 2" key="1">
    <citation type="journal article" date="2022" name="Genome Biol. Evol.">
        <title>The Spruce Budworm Genome: Reconstructing the Evolutionary History of Antifreeze Proteins.</title>
        <authorList>
            <person name="Beliveau C."/>
            <person name="Gagne P."/>
            <person name="Picq S."/>
            <person name="Vernygora O."/>
            <person name="Keeling C.I."/>
            <person name="Pinkney K."/>
            <person name="Doucet D."/>
            <person name="Wen F."/>
            <person name="Johnston J.S."/>
            <person name="Maaroufi H."/>
            <person name="Boyle B."/>
            <person name="Laroche J."/>
            <person name="Dewar K."/>
            <person name="Juretic N."/>
            <person name="Blackburn G."/>
            <person name="Nisole A."/>
            <person name="Brunet B."/>
            <person name="Brandao M."/>
            <person name="Lumley L."/>
            <person name="Duan J."/>
            <person name="Quan G."/>
            <person name="Lucarotti C.J."/>
            <person name="Roe A.D."/>
            <person name="Sperling F.A.H."/>
            <person name="Levesque R.C."/>
            <person name="Cusson M."/>
        </authorList>
    </citation>
    <scope>NUCLEOTIDE SEQUENCE [LARGE SCALE GENOMIC DNA]</scope>
    <source>
        <strain evidence="1">Glfc:IPQL:Cfum</strain>
    </source>
</reference>
<dbReference type="Proteomes" id="UP001064048">
    <property type="component" value="Chromosome 5"/>
</dbReference>
<accession>A0ACC0KG38</accession>